<dbReference type="PANTHER" id="PTHR45138">
    <property type="entry name" value="REGULATORY COMPONENTS OF SENSORY TRANSDUCTION SYSTEM"/>
    <property type="match status" value="1"/>
</dbReference>
<dbReference type="CDD" id="cd01949">
    <property type="entry name" value="GGDEF"/>
    <property type="match status" value="1"/>
</dbReference>
<comment type="catalytic activity">
    <reaction evidence="2">
        <text>2 GTP = 3',3'-c-di-GMP + 2 diphosphate</text>
        <dbReference type="Rhea" id="RHEA:24898"/>
        <dbReference type="ChEBI" id="CHEBI:33019"/>
        <dbReference type="ChEBI" id="CHEBI:37565"/>
        <dbReference type="ChEBI" id="CHEBI:58805"/>
        <dbReference type="EC" id="2.7.7.65"/>
    </reaction>
</comment>
<feature type="domain" description="GGDEF" evidence="3">
    <location>
        <begin position="96"/>
        <end position="230"/>
    </location>
</feature>
<evidence type="ECO:0000256" key="2">
    <source>
        <dbReference type="ARBA" id="ARBA00034247"/>
    </source>
</evidence>
<reference evidence="4 5" key="1">
    <citation type="journal article" date="2019" name="Front. Microbiol.">
        <title>Genomes of Neutrophilic Sulfur-Oxidizing Chemolithoautotrophs Representing 9 Proteobacterial Species From 8 Genera.</title>
        <authorList>
            <person name="Watanabe T."/>
            <person name="Kojima H."/>
            <person name="Umezawa K."/>
            <person name="Hori C."/>
            <person name="Takasuka T.E."/>
            <person name="Kato Y."/>
            <person name="Fukui M."/>
        </authorList>
    </citation>
    <scope>NUCLEOTIDE SEQUENCE [LARGE SCALE GENOMIC DNA]</scope>
    <source>
        <strain evidence="4 5">TTN</strain>
    </source>
</reference>
<evidence type="ECO:0000313" key="4">
    <source>
        <dbReference type="EMBL" id="GCB02260.1"/>
    </source>
</evidence>
<comment type="caution">
    <text evidence="4">The sequence shown here is derived from an EMBL/GenBank/DDBJ whole genome shotgun (WGS) entry which is preliminary data.</text>
</comment>
<evidence type="ECO:0000256" key="1">
    <source>
        <dbReference type="ARBA" id="ARBA00012528"/>
    </source>
</evidence>
<keyword evidence="5" id="KW-1185">Reference proteome</keyword>
<organism evidence="4 5">
    <name type="scientific">Sulfuriferula multivorans</name>
    <dbReference type="NCBI Taxonomy" id="1559896"/>
    <lineage>
        <taxon>Bacteria</taxon>
        <taxon>Pseudomonadati</taxon>
        <taxon>Pseudomonadota</taxon>
        <taxon>Betaproteobacteria</taxon>
        <taxon>Nitrosomonadales</taxon>
        <taxon>Sulfuricellaceae</taxon>
        <taxon>Sulfuriferula</taxon>
    </lineage>
</organism>
<dbReference type="FunFam" id="3.30.70.270:FF:000001">
    <property type="entry name" value="Diguanylate cyclase domain protein"/>
    <property type="match status" value="1"/>
</dbReference>
<dbReference type="NCBIfam" id="TIGR00254">
    <property type="entry name" value="GGDEF"/>
    <property type="match status" value="1"/>
</dbReference>
<dbReference type="PANTHER" id="PTHR45138:SF9">
    <property type="entry name" value="DIGUANYLATE CYCLASE DGCM-RELATED"/>
    <property type="match status" value="1"/>
</dbReference>
<dbReference type="PROSITE" id="PS50887">
    <property type="entry name" value="GGDEF"/>
    <property type="match status" value="1"/>
</dbReference>
<dbReference type="Gene3D" id="3.30.70.270">
    <property type="match status" value="1"/>
</dbReference>
<dbReference type="Pfam" id="PF00990">
    <property type="entry name" value="GGDEF"/>
    <property type="match status" value="1"/>
</dbReference>
<proteinExistence type="predicted"/>
<dbReference type="InterPro" id="IPR043128">
    <property type="entry name" value="Rev_trsase/Diguanyl_cyclase"/>
</dbReference>
<protein>
    <recommendedName>
        <fullName evidence="1">diguanylate cyclase</fullName>
        <ecNumber evidence="1">2.7.7.65</ecNumber>
    </recommendedName>
</protein>
<dbReference type="Proteomes" id="UP000286806">
    <property type="component" value="Unassembled WGS sequence"/>
</dbReference>
<dbReference type="EMBL" id="BGOW01000036">
    <property type="protein sequence ID" value="GCB02260.1"/>
    <property type="molecule type" value="Genomic_DNA"/>
</dbReference>
<name>A0A401K006_9PROT</name>
<gene>
    <name evidence="4" type="ORF">SFMTTN_3082</name>
</gene>
<dbReference type="InterPro" id="IPR029787">
    <property type="entry name" value="Nucleotide_cyclase"/>
</dbReference>
<sequence length="234" mass="26201">MQVSGNDELADLANIFNKVQTSLYMHQQQLKARVQIADENLTKVNHELTLRSKELEQMVALSQRLATTDSLTGLHNRRFLDENLGSVFAQAKRHADSLCLVLLDVDFFKQINDEHGHAAGDVVLKLLGDLIRWNTRDSDISARMGGDEFAFILPRTPAAQGKVFAENLLERTRSHAFVIPNGKILKVTLSLGVAELSEDIYSVEALYGAADKALYESKHRGRNQVTGIHKNEFF</sequence>
<dbReference type="EC" id="2.7.7.65" evidence="1"/>
<dbReference type="SUPFAM" id="SSF55073">
    <property type="entry name" value="Nucleotide cyclase"/>
    <property type="match status" value="1"/>
</dbReference>
<dbReference type="AlphaFoldDB" id="A0A401K006"/>
<dbReference type="GO" id="GO:0052621">
    <property type="term" value="F:diguanylate cyclase activity"/>
    <property type="evidence" value="ECO:0007669"/>
    <property type="project" value="UniProtKB-EC"/>
</dbReference>
<accession>A0A401K006</accession>
<dbReference type="InterPro" id="IPR000160">
    <property type="entry name" value="GGDEF_dom"/>
</dbReference>
<dbReference type="InterPro" id="IPR050469">
    <property type="entry name" value="Diguanylate_Cyclase"/>
</dbReference>
<evidence type="ECO:0000313" key="5">
    <source>
        <dbReference type="Proteomes" id="UP000286806"/>
    </source>
</evidence>
<evidence type="ECO:0000259" key="3">
    <source>
        <dbReference type="PROSITE" id="PS50887"/>
    </source>
</evidence>
<dbReference type="SMART" id="SM00267">
    <property type="entry name" value="GGDEF"/>
    <property type="match status" value="1"/>
</dbReference>